<dbReference type="GO" id="GO:0016410">
    <property type="term" value="F:N-acyltransferase activity"/>
    <property type="evidence" value="ECO:0007669"/>
    <property type="project" value="InterPro"/>
</dbReference>
<dbReference type="Gene3D" id="2.160.10.10">
    <property type="entry name" value="Hexapeptide repeat proteins"/>
    <property type="match status" value="1"/>
</dbReference>
<dbReference type="Pfam" id="PF00132">
    <property type="entry name" value="Hexapep"/>
    <property type="match status" value="3"/>
</dbReference>
<dbReference type="InterPro" id="IPR001451">
    <property type="entry name" value="Hexapep"/>
</dbReference>
<keyword evidence="4" id="KW-0677">Repeat</keyword>
<protein>
    <recommendedName>
        <fullName evidence="7">UDP-3-O-[3-hydroxymyristoyl] glucosamine N-acyltransferase non-repeat region domain-containing protein</fullName>
    </recommendedName>
</protein>
<evidence type="ECO:0000256" key="1">
    <source>
        <dbReference type="ARBA" id="ARBA00022516"/>
    </source>
</evidence>
<keyword evidence="3" id="KW-0808">Transferase</keyword>
<dbReference type="EMBL" id="UINC01085178">
    <property type="protein sequence ID" value="SVC32483.1"/>
    <property type="molecule type" value="Genomic_DNA"/>
</dbReference>
<evidence type="ECO:0000256" key="2">
    <source>
        <dbReference type="ARBA" id="ARBA00022556"/>
    </source>
</evidence>
<evidence type="ECO:0000313" key="8">
    <source>
        <dbReference type="EMBL" id="SVC32483.1"/>
    </source>
</evidence>
<keyword evidence="1" id="KW-0444">Lipid biosynthesis</keyword>
<dbReference type="Pfam" id="PF04613">
    <property type="entry name" value="LpxD"/>
    <property type="match status" value="1"/>
</dbReference>
<dbReference type="GO" id="GO:0009245">
    <property type="term" value="P:lipid A biosynthetic process"/>
    <property type="evidence" value="ECO:0007669"/>
    <property type="project" value="UniProtKB-KW"/>
</dbReference>
<dbReference type="PANTHER" id="PTHR43378:SF2">
    <property type="entry name" value="UDP-3-O-ACYLGLUCOSAMINE N-ACYLTRANSFERASE 1, MITOCHONDRIAL-RELATED"/>
    <property type="match status" value="1"/>
</dbReference>
<dbReference type="AlphaFoldDB" id="A0A382L912"/>
<accession>A0A382L912</accession>
<dbReference type="NCBIfam" id="TIGR01853">
    <property type="entry name" value="lipid_A_lpxD"/>
    <property type="match status" value="1"/>
</dbReference>
<dbReference type="GO" id="GO:0016020">
    <property type="term" value="C:membrane"/>
    <property type="evidence" value="ECO:0007669"/>
    <property type="project" value="GOC"/>
</dbReference>
<dbReference type="InterPro" id="IPR011004">
    <property type="entry name" value="Trimer_LpxA-like_sf"/>
</dbReference>
<dbReference type="NCBIfam" id="NF002060">
    <property type="entry name" value="PRK00892.1"/>
    <property type="match status" value="1"/>
</dbReference>
<dbReference type="HAMAP" id="MF_00523">
    <property type="entry name" value="LpxD"/>
    <property type="match status" value="1"/>
</dbReference>
<organism evidence="8">
    <name type="scientific">marine metagenome</name>
    <dbReference type="NCBI Taxonomy" id="408172"/>
    <lineage>
        <taxon>unclassified sequences</taxon>
        <taxon>metagenomes</taxon>
        <taxon>ecological metagenomes</taxon>
    </lineage>
</organism>
<reference evidence="8" key="1">
    <citation type="submission" date="2018-05" db="EMBL/GenBank/DDBJ databases">
        <authorList>
            <person name="Lanie J.A."/>
            <person name="Ng W.-L."/>
            <person name="Kazmierczak K.M."/>
            <person name="Andrzejewski T.M."/>
            <person name="Davidsen T.M."/>
            <person name="Wayne K.J."/>
            <person name="Tettelin H."/>
            <person name="Glass J.I."/>
            <person name="Rusch D."/>
            <person name="Podicherti R."/>
            <person name="Tsui H.-C.T."/>
            <person name="Winkler M.E."/>
        </authorList>
    </citation>
    <scope>NUCLEOTIDE SEQUENCE</scope>
</reference>
<dbReference type="InterPro" id="IPR018357">
    <property type="entry name" value="Hexapep_transf_CS"/>
</dbReference>
<keyword evidence="6" id="KW-0012">Acyltransferase</keyword>
<evidence type="ECO:0000256" key="5">
    <source>
        <dbReference type="ARBA" id="ARBA00023098"/>
    </source>
</evidence>
<name>A0A382L912_9ZZZZ</name>
<dbReference type="SUPFAM" id="SSF51161">
    <property type="entry name" value="Trimeric LpxA-like enzymes"/>
    <property type="match status" value="1"/>
</dbReference>
<keyword evidence="2" id="KW-0441">Lipid A biosynthesis</keyword>
<dbReference type="InterPro" id="IPR020573">
    <property type="entry name" value="UDP_GlcNAc_AcTrfase_non-rep"/>
</dbReference>
<evidence type="ECO:0000256" key="4">
    <source>
        <dbReference type="ARBA" id="ARBA00022737"/>
    </source>
</evidence>
<evidence type="ECO:0000256" key="6">
    <source>
        <dbReference type="ARBA" id="ARBA00023315"/>
    </source>
</evidence>
<sequence>MEFTAQQIAKTINGKIIGDANAKVRSLAKIENAKKFDLCFFSNPKYNSHVYKTKASVIIVNEDFLLENKISSTLILVKDAYHSFSKLLDLYNKTIHNETGIEKQSSISNSAVFGNNVYVGAFSYISKNVRVGNNVKIFPNCFIGKNVTIDDNSILFAGVKIYHDCKIGKNNILHSGVVIGSDGFGFSNSGNQEYRKIAQIGNVVLNDEVEVGANTTIDRATMGSTIIEKGVKLDNLIQVAHNVKIGKNTVIAAQVAIAGSTKIGKNCMIGGQCAISGHLSIADNVKVAGNSGIASSIKEKGKIVQGSMAFDIKDFQRSFIIFKRLPEFY</sequence>
<dbReference type="PROSITE" id="PS00101">
    <property type="entry name" value="HEXAPEP_TRANSFERASES"/>
    <property type="match status" value="1"/>
</dbReference>
<gene>
    <name evidence="8" type="ORF">METZ01_LOCUS285337</name>
</gene>
<dbReference type="CDD" id="cd03352">
    <property type="entry name" value="LbH_LpxD"/>
    <property type="match status" value="1"/>
</dbReference>
<evidence type="ECO:0000256" key="3">
    <source>
        <dbReference type="ARBA" id="ARBA00022679"/>
    </source>
</evidence>
<feature type="non-terminal residue" evidence="8">
    <location>
        <position position="329"/>
    </location>
</feature>
<feature type="domain" description="UDP-3-O-[3-hydroxymyristoyl] glucosamine N-acyltransferase non-repeat region" evidence="7">
    <location>
        <begin position="22"/>
        <end position="90"/>
    </location>
</feature>
<proteinExistence type="inferred from homology"/>
<keyword evidence="5" id="KW-0443">Lipid metabolism</keyword>
<dbReference type="InterPro" id="IPR007691">
    <property type="entry name" value="LpxD"/>
</dbReference>
<dbReference type="Gene3D" id="3.40.1390.10">
    <property type="entry name" value="MurE/MurF, N-terminal domain"/>
    <property type="match status" value="1"/>
</dbReference>
<dbReference type="PANTHER" id="PTHR43378">
    <property type="entry name" value="UDP-3-O-ACYLGLUCOSAMINE N-ACYLTRANSFERASE"/>
    <property type="match status" value="1"/>
</dbReference>
<evidence type="ECO:0000259" key="7">
    <source>
        <dbReference type="Pfam" id="PF04613"/>
    </source>
</evidence>